<feature type="compositionally biased region" description="Basic residues" evidence="1">
    <location>
        <begin position="55"/>
        <end position="69"/>
    </location>
</feature>
<evidence type="ECO:0000313" key="3">
    <source>
        <dbReference type="Proteomes" id="UP001364156"/>
    </source>
</evidence>
<dbReference type="Proteomes" id="UP001364156">
    <property type="component" value="Chromosome"/>
</dbReference>
<dbReference type="EMBL" id="CP146069">
    <property type="protein sequence ID" value="WWR45273.1"/>
    <property type="molecule type" value="Genomic_DNA"/>
</dbReference>
<gene>
    <name evidence="2" type="ORF">RZ517_10690</name>
</gene>
<organism evidence="2 3">
    <name type="scientific">Roseovarius phycicola</name>
    <dbReference type="NCBI Taxonomy" id="3080976"/>
    <lineage>
        <taxon>Bacteria</taxon>
        <taxon>Pseudomonadati</taxon>
        <taxon>Pseudomonadota</taxon>
        <taxon>Alphaproteobacteria</taxon>
        <taxon>Rhodobacterales</taxon>
        <taxon>Roseobacteraceae</taxon>
        <taxon>Roseovarius</taxon>
    </lineage>
</organism>
<sequence length="69" mass="7785">MNANQIINMVVRMVMRRVLRSGMNAGMDAVGKRMNKGKAPAETGQPMDTAETTKRTKQAMRVTRRMGRF</sequence>
<evidence type="ECO:0000313" key="2">
    <source>
        <dbReference type="EMBL" id="WWR45273.1"/>
    </source>
</evidence>
<dbReference type="RefSeq" id="WP_338548223.1">
    <property type="nucleotide sequence ID" value="NZ_CP146069.1"/>
</dbReference>
<feature type="region of interest" description="Disordered" evidence="1">
    <location>
        <begin position="29"/>
        <end position="69"/>
    </location>
</feature>
<reference evidence="2 3" key="1">
    <citation type="submission" date="2023-10" db="EMBL/GenBank/DDBJ databases">
        <title>Roseovarius strain S88 nov., isolated from a marine algae.</title>
        <authorList>
            <person name="Lee M.W."/>
            <person name="Lee J.K."/>
            <person name="Kim J.M."/>
            <person name="Choi D.G."/>
            <person name="Baek J.H."/>
            <person name="Bayburt H."/>
            <person name="Jung J.J."/>
            <person name="Han D.M."/>
            <person name="Jeon C.O."/>
        </authorList>
    </citation>
    <scope>NUCLEOTIDE SEQUENCE [LARGE SCALE GENOMIC DNA]</scope>
    <source>
        <strain evidence="2 3">S88</strain>
    </source>
</reference>
<protein>
    <submittedName>
        <fullName evidence="2">Uncharacterized protein</fullName>
    </submittedName>
</protein>
<name>A0ABZ2HHZ1_9RHOB</name>
<evidence type="ECO:0000256" key="1">
    <source>
        <dbReference type="SAM" id="MobiDB-lite"/>
    </source>
</evidence>
<proteinExistence type="predicted"/>
<accession>A0ABZ2HHZ1</accession>
<keyword evidence="3" id="KW-1185">Reference proteome</keyword>